<dbReference type="Gene3D" id="1.10.390.10">
    <property type="entry name" value="Neutral Protease Domain 2"/>
    <property type="match status" value="1"/>
</dbReference>
<dbReference type="InterPro" id="IPR027268">
    <property type="entry name" value="Peptidase_M4/M1_CTD_sf"/>
</dbReference>
<dbReference type="PROSITE" id="PS50106">
    <property type="entry name" value="PDZ"/>
    <property type="match status" value="1"/>
</dbReference>
<organism evidence="2 3">
    <name type="scientific">Basilea psittacipulmonis DSM 24701</name>
    <dbReference type="NCBI Taxonomy" id="1072685"/>
    <lineage>
        <taxon>Bacteria</taxon>
        <taxon>Pseudomonadati</taxon>
        <taxon>Pseudomonadota</taxon>
        <taxon>Betaproteobacteria</taxon>
        <taxon>Burkholderiales</taxon>
        <taxon>Alcaligenaceae</taxon>
        <taxon>Basilea</taxon>
    </lineage>
</organism>
<dbReference type="AlphaFoldDB" id="A0A077DGF9"/>
<reference evidence="2 3" key="1">
    <citation type="journal article" date="2014" name="BMC Genomics">
        <title>A genomic perspective on a new bacterial genus and species from the Alcaligenaceae family, Basilea psittacipulmonis.</title>
        <authorList>
            <person name="Whiteson K.L."/>
            <person name="Hernandez D."/>
            <person name="Lazarevic V."/>
            <person name="Gaia N."/>
            <person name="Farinelli L."/>
            <person name="Francois P."/>
            <person name="Pilo P."/>
            <person name="Frey J."/>
            <person name="Schrenzel J."/>
        </authorList>
    </citation>
    <scope>NUCLEOTIDE SEQUENCE [LARGE SCALE GENOMIC DNA]</scope>
    <source>
        <strain evidence="2 3">DSM 24701</strain>
    </source>
</reference>
<dbReference type="Gene3D" id="2.60.40.3650">
    <property type="match status" value="1"/>
</dbReference>
<dbReference type="Proteomes" id="UP000028945">
    <property type="component" value="Chromosome"/>
</dbReference>
<gene>
    <name evidence="2" type="ORF">IX83_03880</name>
</gene>
<protein>
    <submittedName>
        <fullName evidence="2">Peptidase M61</fullName>
    </submittedName>
</protein>
<dbReference type="OrthoDB" id="9778516at2"/>
<evidence type="ECO:0000313" key="2">
    <source>
        <dbReference type="EMBL" id="AIL32562.1"/>
    </source>
</evidence>
<dbReference type="InterPro" id="IPR001478">
    <property type="entry name" value="PDZ"/>
</dbReference>
<dbReference type="SUPFAM" id="SSF50156">
    <property type="entry name" value="PDZ domain-like"/>
    <property type="match status" value="1"/>
</dbReference>
<dbReference type="eggNOG" id="COG3975">
    <property type="taxonomic scope" value="Bacteria"/>
</dbReference>
<dbReference type="HOGENOM" id="CLU_022755_0_1_4"/>
<feature type="domain" description="PDZ" evidence="1">
    <location>
        <begin position="483"/>
        <end position="562"/>
    </location>
</feature>
<sequence>MNLIYTIKPIDLAGHRFHIQLDIHHPDPREQLLKLPAWIPGSYMIRDFSKHIEHIEAVSLDKTEKKLKIEKLNSHTWAVTTLGADHIKISYTVYACDTSIRSAYLDEKRGFFNGSSVFLAVDGKEQEPCWVHIQAPEEHKDWKVYTTLPEASKHPKKAKRHHFGMYQARHYDDLIDHPVELGTPHYIRFKAHGVLHEMVFSGIVPNLDLKRIADDCKKICEYEIAFFDPQHKKAPFLDVSDRYLFITFVTGNDYGGLEHRSSTALLASRYDLPVKGQKETSADYIKFLGLVSHEYFHTWHVKRIKPQAFVPYQLQKENHTRLLWIFEGFTSYYDDLILYRTGLISQSQYHQLMQKNIQYIEQTPGRYKMSLAESSFDAWTKYYKQDENARNSLISYYTKGAVVAWLLDLFIQTNSAYSLDDVMRHLWQTFGQNFFTGDAKGLTEDEFADIVYHVTGVKIHKFLDHYVYGTKDLPYNKFLKPHQLKLSWDDQPTQVNIGITYQTQNDCVIQSVLEHSDAHRAGLSAGDTLVAIDGIRVKSLDKILQRYQKGDTAMVHAFRRDELREFKLTFTTYTQPQCRIQALAKKIDVMTTKKSSKK</sequence>
<evidence type="ECO:0000259" key="1">
    <source>
        <dbReference type="PROSITE" id="PS50106"/>
    </source>
</evidence>
<dbReference type="Pfam" id="PF05299">
    <property type="entry name" value="Peptidase_M61"/>
    <property type="match status" value="1"/>
</dbReference>
<evidence type="ECO:0000313" key="3">
    <source>
        <dbReference type="Proteomes" id="UP000028945"/>
    </source>
</evidence>
<accession>A0A077DGF9</accession>
<name>A0A077DGF9_9BURK</name>
<dbReference type="KEGG" id="bpsi:IX83_03880"/>
<dbReference type="InterPro" id="IPR007963">
    <property type="entry name" value="Peptidase_M61_catalytic"/>
</dbReference>
<dbReference type="InterPro" id="IPR040756">
    <property type="entry name" value="Peptidase_M61_N"/>
</dbReference>
<dbReference type="EMBL" id="CP009238">
    <property type="protein sequence ID" value="AIL32562.1"/>
    <property type="molecule type" value="Genomic_DNA"/>
</dbReference>
<dbReference type="PIRSF" id="PIRSF016493">
    <property type="entry name" value="Glycyl_aminpptds"/>
    <property type="match status" value="1"/>
</dbReference>
<dbReference type="SMART" id="SM00228">
    <property type="entry name" value="PDZ"/>
    <property type="match status" value="1"/>
</dbReference>
<dbReference type="Pfam" id="PF17820">
    <property type="entry name" value="PDZ_6"/>
    <property type="match status" value="1"/>
</dbReference>
<dbReference type="InterPro" id="IPR036034">
    <property type="entry name" value="PDZ_sf"/>
</dbReference>
<dbReference type="STRING" id="1072685.IX83_03880"/>
<dbReference type="RefSeq" id="WP_038499366.1">
    <property type="nucleotide sequence ID" value="NZ_AFWK01000113.1"/>
</dbReference>
<keyword evidence="3" id="KW-1185">Reference proteome</keyword>
<dbReference type="SUPFAM" id="SSF55486">
    <property type="entry name" value="Metalloproteases ('zincins'), catalytic domain"/>
    <property type="match status" value="1"/>
</dbReference>
<proteinExistence type="predicted"/>
<dbReference type="Gene3D" id="2.30.42.10">
    <property type="match status" value="1"/>
</dbReference>
<dbReference type="InterPro" id="IPR024191">
    <property type="entry name" value="Peptidase_M61"/>
</dbReference>
<dbReference type="InterPro" id="IPR041489">
    <property type="entry name" value="PDZ_6"/>
</dbReference>
<dbReference type="Pfam" id="PF17899">
    <property type="entry name" value="Peptidase_M61_N"/>
    <property type="match status" value="1"/>
</dbReference>